<dbReference type="PANTHER" id="PTHR30005:SF0">
    <property type="entry name" value="RETROGRADE REGULATION PROTEIN 2"/>
    <property type="match status" value="1"/>
</dbReference>
<dbReference type="SUPFAM" id="SSF53067">
    <property type="entry name" value="Actin-like ATPase domain"/>
    <property type="match status" value="2"/>
</dbReference>
<evidence type="ECO:0000256" key="1">
    <source>
        <dbReference type="ARBA" id="ARBA00007125"/>
    </source>
</evidence>
<dbReference type="OrthoDB" id="9814545at2"/>
<dbReference type="Gene3D" id="1.10.3210.10">
    <property type="entry name" value="Hypothetical protein af1432"/>
    <property type="match status" value="1"/>
</dbReference>
<gene>
    <name evidence="4" type="ORF">EV210_11833</name>
</gene>
<name>A0A4R1PPB3_9FIRM</name>
<dbReference type="InterPro" id="IPR050273">
    <property type="entry name" value="GppA/Ppx_hydrolase"/>
</dbReference>
<evidence type="ECO:0000259" key="2">
    <source>
        <dbReference type="Pfam" id="PF02541"/>
    </source>
</evidence>
<dbReference type="InterPro" id="IPR043129">
    <property type="entry name" value="ATPase_NBD"/>
</dbReference>
<evidence type="ECO:0000313" key="4">
    <source>
        <dbReference type="EMBL" id="TCL33260.1"/>
    </source>
</evidence>
<dbReference type="InterPro" id="IPR003695">
    <property type="entry name" value="Ppx_GppA_N"/>
</dbReference>
<dbReference type="CDD" id="cd24006">
    <property type="entry name" value="ASKHA_NBD_PPX_GppA"/>
    <property type="match status" value="1"/>
</dbReference>
<dbReference type="AlphaFoldDB" id="A0A4R1PPB3"/>
<feature type="domain" description="Ppx/GppA phosphatase C-terminal" evidence="3">
    <location>
        <begin position="333"/>
        <end position="479"/>
    </location>
</feature>
<protein>
    <submittedName>
        <fullName evidence="4">Exopolyphosphatase/guanosine-5'-triphosphate, 3'-diphosphate pyrophosphatase</fullName>
    </submittedName>
</protein>
<dbReference type="Gene3D" id="3.30.420.150">
    <property type="entry name" value="Exopolyphosphatase. Domain 2"/>
    <property type="match status" value="1"/>
</dbReference>
<dbReference type="Gene3D" id="3.30.420.40">
    <property type="match status" value="1"/>
</dbReference>
<dbReference type="EMBL" id="SLUI01000018">
    <property type="protein sequence ID" value="TCL33260.1"/>
    <property type="molecule type" value="Genomic_DNA"/>
</dbReference>
<dbReference type="CDD" id="cd00077">
    <property type="entry name" value="HDc"/>
    <property type="match status" value="1"/>
</dbReference>
<dbReference type="PANTHER" id="PTHR30005">
    <property type="entry name" value="EXOPOLYPHOSPHATASE"/>
    <property type="match status" value="1"/>
</dbReference>
<comment type="similarity">
    <text evidence="1">Belongs to the GppA/Ppx family.</text>
</comment>
<dbReference type="GO" id="GO:0016462">
    <property type="term" value="F:pyrophosphatase activity"/>
    <property type="evidence" value="ECO:0007669"/>
    <property type="project" value="TreeGrafter"/>
</dbReference>
<dbReference type="InterPro" id="IPR048950">
    <property type="entry name" value="Ppx_GppA_C"/>
</dbReference>
<keyword evidence="5" id="KW-1185">Reference proteome</keyword>
<dbReference type="Pfam" id="PF02541">
    <property type="entry name" value="Ppx-GppA"/>
    <property type="match status" value="1"/>
</dbReference>
<organism evidence="4 5">
    <name type="scientific">Anaerospora hongkongensis</name>
    <dbReference type="NCBI Taxonomy" id="244830"/>
    <lineage>
        <taxon>Bacteria</taxon>
        <taxon>Bacillati</taxon>
        <taxon>Bacillota</taxon>
        <taxon>Negativicutes</taxon>
        <taxon>Selenomonadales</taxon>
        <taxon>Sporomusaceae</taxon>
        <taxon>Anaerospora</taxon>
    </lineage>
</organism>
<sequence>MGKATSPEIFGAIHLGSEQAGIQIVQYKTLADVKVIDKAFREVTLGEEIFKTGKISFGTLNEICDLLKGYRRMLCEYGVRDYRLFATTAVREASNQRYIVDQIRVKTGFDVEVVDMPREIFYKYFALFKTLQEQQLIGQKDAVLFVDISSGGLGFTLYKGGCIHYQQNIHIGALRIKESFDKNQRESVQFPQALAEYIYSTIEPVKTELRRHKIKYLVLAGNETKLVLKILGRSGNDKLTVIDPQEFTACAEQHRFFNIAHLMNAYDFNEHRAEIVLPTIILYQQILSVTEAGKIIVPNTTFTDGVTLHHVAEQTHDSFVDVVEEQILSLAYTLGKKYSFDADHAIMVSNVALKIFDSMVKAHGLGKRERFLLKIAGILHDIGKFVSLRRHYFYSYRLLVSSDIFGFSDEEKHIMANVAYYHSKGTPSDAEDNFRFLPEKHKTIVSKLVAMMRLADAIDRSYRQKITDCVVSLKGDELIISYNSLEDTSLEEWTFADKADFFEEVFGFRALLKRQG</sequence>
<dbReference type="SUPFAM" id="SSF109604">
    <property type="entry name" value="HD-domain/PDEase-like"/>
    <property type="match status" value="1"/>
</dbReference>
<evidence type="ECO:0000259" key="3">
    <source>
        <dbReference type="Pfam" id="PF21447"/>
    </source>
</evidence>
<evidence type="ECO:0000313" key="5">
    <source>
        <dbReference type="Proteomes" id="UP000295063"/>
    </source>
</evidence>
<dbReference type="Proteomes" id="UP000295063">
    <property type="component" value="Unassembled WGS sequence"/>
</dbReference>
<comment type="caution">
    <text evidence="4">The sequence shown here is derived from an EMBL/GenBank/DDBJ whole genome shotgun (WGS) entry which is preliminary data.</text>
</comment>
<feature type="domain" description="Ppx/GppA phosphatase N-terminal" evidence="2">
    <location>
        <begin position="33"/>
        <end position="310"/>
    </location>
</feature>
<reference evidence="4 5" key="1">
    <citation type="submission" date="2019-03" db="EMBL/GenBank/DDBJ databases">
        <title>Genomic Encyclopedia of Type Strains, Phase IV (KMG-IV): sequencing the most valuable type-strain genomes for metagenomic binning, comparative biology and taxonomic classification.</title>
        <authorList>
            <person name="Goeker M."/>
        </authorList>
    </citation>
    <scope>NUCLEOTIDE SEQUENCE [LARGE SCALE GENOMIC DNA]</scope>
    <source>
        <strain evidence="4 5">DSM 15969</strain>
    </source>
</reference>
<dbReference type="Pfam" id="PF21447">
    <property type="entry name" value="Ppx-GppA_III"/>
    <property type="match status" value="1"/>
</dbReference>
<proteinExistence type="inferred from homology"/>
<dbReference type="InterPro" id="IPR003607">
    <property type="entry name" value="HD/PDEase_dom"/>
</dbReference>
<dbReference type="RefSeq" id="WP_132083133.1">
    <property type="nucleotide sequence ID" value="NZ_DALZLR010000002.1"/>
</dbReference>
<accession>A0A4R1PPB3</accession>